<dbReference type="PROSITE" id="PS51714">
    <property type="entry name" value="G_BMS1"/>
    <property type="match status" value="1"/>
</dbReference>
<dbReference type="GO" id="GO:0030686">
    <property type="term" value="C:90S preribosome"/>
    <property type="evidence" value="ECO:0007669"/>
    <property type="project" value="TreeGrafter"/>
</dbReference>
<dbReference type="InterPro" id="IPR037875">
    <property type="entry name" value="Bms1_N"/>
</dbReference>
<name>A0A9W9AVW5_9AGAR</name>
<evidence type="ECO:0000259" key="12">
    <source>
        <dbReference type="PROSITE" id="PS51714"/>
    </source>
</evidence>
<feature type="region of interest" description="Disordered" evidence="11">
    <location>
        <begin position="681"/>
        <end position="744"/>
    </location>
</feature>
<evidence type="ECO:0000256" key="7">
    <source>
        <dbReference type="ARBA" id="ARBA00023134"/>
    </source>
</evidence>
<comment type="catalytic activity">
    <reaction evidence="9">
        <text>GTP + H2O = GDP + phosphate + H(+)</text>
        <dbReference type="Rhea" id="RHEA:19669"/>
        <dbReference type="ChEBI" id="CHEBI:15377"/>
        <dbReference type="ChEBI" id="CHEBI:15378"/>
        <dbReference type="ChEBI" id="CHEBI:37565"/>
        <dbReference type="ChEBI" id="CHEBI:43474"/>
        <dbReference type="ChEBI" id="CHEBI:58189"/>
    </reaction>
    <physiologicalReaction direction="left-to-right" evidence="9">
        <dbReference type="Rhea" id="RHEA:19670"/>
    </physiologicalReaction>
</comment>
<dbReference type="Proteomes" id="UP001150238">
    <property type="component" value="Unassembled WGS sequence"/>
</dbReference>
<evidence type="ECO:0000256" key="1">
    <source>
        <dbReference type="ARBA" id="ARBA00004604"/>
    </source>
</evidence>
<keyword evidence="7" id="KW-0342">GTP-binding</keyword>
<evidence type="ECO:0000256" key="3">
    <source>
        <dbReference type="ARBA" id="ARBA00022553"/>
    </source>
</evidence>
<evidence type="ECO:0000313" key="14">
    <source>
        <dbReference type="Proteomes" id="UP001150238"/>
    </source>
</evidence>
<feature type="compositionally biased region" description="Basic and acidic residues" evidence="11">
    <location>
        <begin position="550"/>
        <end position="560"/>
    </location>
</feature>
<dbReference type="GO" id="GO:0003924">
    <property type="term" value="F:GTPase activity"/>
    <property type="evidence" value="ECO:0007669"/>
    <property type="project" value="TreeGrafter"/>
</dbReference>
<feature type="domain" description="Bms1-type G" evidence="12">
    <location>
        <begin position="74"/>
        <end position="240"/>
    </location>
</feature>
<dbReference type="GO" id="GO:0005524">
    <property type="term" value="F:ATP binding"/>
    <property type="evidence" value="ECO:0007669"/>
    <property type="project" value="UniProtKB-KW"/>
</dbReference>
<evidence type="ECO:0000256" key="6">
    <source>
        <dbReference type="ARBA" id="ARBA00022840"/>
    </source>
</evidence>
<feature type="compositionally biased region" description="Basic residues" evidence="11">
    <location>
        <begin position="1"/>
        <end position="10"/>
    </location>
</feature>
<evidence type="ECO:0000256" key="9">
    <source>
        <dbReference type="ARBA" id="ARBA00049117"/>
    </source>
</evidence>
<feature type="region of interest" description="Disordered" evidence="11">
    <location>
        <begin position="1203"/>
        <end position="1268"/>
    </location>
</feature>
<evidence type="ECO:0000256" key="8">
    <source>
        <dbReference type="ARBA" id="ARBA00023242"/>
    </source>
</evidence>
<dbReference type="SMART" id="SM01362">
    <property type="entry name" value="DUF663"/>
    <property type="match status" value="1"/>
</dbReference>
<accession>A0A9W9AVW5</accession>
<feature type="compositionally biased region" description="Low complexity" evidence="11">
    <location>
        <begin position="705"/>
        <end position="729"/>
    </location>
</feature>
<dbReference type="AlphaFoldDB" id="A0A9W9AVW5"/>
<evidence type="ECO:0000256" key="5">
    <source>
        <dbReference type="ARBA" id="ARBA00022801"/>
    </source>
</evidence>
<keyword evidence="5" id="KW-0378">Hydrolase</keyword>
<evidence type="ECO:0000256" key="10">
    <source>
        <dbReference type="ARBA" id="ARBA00061391"/>
    </source>
</evidence>
<evidence type="ECO:0000256" key="2">
    <source>
        <dbReference type="ARBA" id="ARBA00022517"/>
    </source>
</evidence>
<dbReference type="PANTHER" id="PTHR12858">
    <property type="entry name" value="RIBOSOME BIOGENESIS PROTEIN"/>
    <property type="match status" value="1"/>
</dbReference>
<organism evidence="13 14">
    <name type="scientific">Lentinula lateritia</name>
    <dbReference type="NCBI Taxonomy" id="40482"/>
    <lineage>
        <taxon>Eukaryota</taxon>
        <taxon>Fungi</taxon>
        <taxon>Dikarya</taxon>
        <taxon>Basidiomycota</taxon>
        <taxon>Agaricomycotina</taxon>
        <taxon>Agaricomycetes</taxon>
        <taxon>Agaricomycetidae</taxon>
        <taxon>Agaricales</taxon>
        <taxon>Marasmiineae</taxon>
        <taxon>Omphalotaceae</taxon>
        <taxon>Lentinula</taxon>
    </lineage>
</organism>
<feature type="compositionally biased region" description="Basic and acidic residues" evidence="11">
    <location>
        <begin position="1215"/>
        <end position="1239"/>
    </location>
</feature>
<feature type="compositionally biased region" description="Low complexity" evidence="11">
    <location>
        <begin position="593"/>
        <end position="605"/>
    </location>
</feature>
<feature type="compositionally biased region" description="Acidic residues" evidence="11">
    <location>
        <begin position="413"/>
        <end position="444"/>
    </location>
</feature>
<comment type="similarity">
    <text evidence="10">Belongs to the TRAFAC class translation factor GTPase superfamily. Bms1-like GTPase family. BMS1 subfamily.</text>
</comment>
<dbReference type="Gene3D" id="3.40.50.300">
    <property type="entry name" value="P-loop containing nucleotide triphosphate hydrolases"/>
    <property type="match status" value="1"/>
</dbReference>
<dbReference type="Pfam" id="PF08142">
    <property type="entry name" value="AARP2CN"/>
    <property type="match status" value="1"/>
</dbReference>
<dbReference type="GO" id="GO:0005654">
    <property type="term" value="C:nucleoplasm"/>
    <property type="evidence" value="ECO:0007669"/>
    <property type="project" value="UniProtKB-ARBA"/>
</dbReference>
<evidence type="ECO:0000313" key="13">
    <source>
        <dbReference type="EMBL" id="KAJ4491630.1"/>
    </source>
</evidence>
<comment type="caution">
    <text evidence="13">The sequence shown here is derived from an EMBL/GenBank/DDBJ whole genome shotgun (WGS) entry which is preliminary data.</text>
</comment>
<keyword evidence="3" id="KW-0597">Phosphoprotein</keyword>
<dbReference type="GO" id="GO:0034511">
    <property type="term" value="F:U3 snoRNA binding"/>
    <property type="evidence" value="ECO:0007669"/>
    <property type="project" value="TreeGrafter"/>
</dbReference>
<protein>
    <recommendedName>
        <fullName evidence="12">Bms1-type G domain-containing protein</fullName>
    </recommendedName>
</protein>
<feature type="region of interest" description="Disordered" evidence="11">
    <location>
        <begin position="1"/>
        <end position="61"/>
    </location>
</feature>
<dbReference type="InterPro" id="IPR027417">
    <property type="entry name" value="P-loop_NTPase"/>
</dbReference>
<dbReference type="GO" id="GO:0000462">
    <property type="term" value="P:maturation of SSU-rRNA from tricistronic rRNA transcript (SSU-rRNA, 5.8S rRNA, LSU-rRNA)"/>
    <property type="evidence" value="ECO:0007669"/>
    <property type="project" value="TreeGrafter"/>
</dbReference>
<keyword evidence="2" id="KW-0690">Ribosome biogenesis</keyword>
<reference evidence="13" key="1">
    <citation type="submission" date="2022-08" db="EMBL/GenBank/DDBJ databases">
        <authorList>
            <consortium name="DOE Joint Genome Institute"/>
            <person name="Min B."/>
            <person name="Riley R."/>
            <person name="Sierra-Patev S."/>
            <person name="Naranjo-Ortiz M."/>
            <person name="Looney B."/>
            <person name="Konkel Z."/>
            <person name="Slot J.C."/>
            <person name="Sakamoto Y."/>
            <person name="Steenwyk J.L."/>
            <person name="Rokas A."/>
            <person name="Carro J."/>
            <person name="Camarero S."/>
            <person name="Ferreira P."/>
            <person name="Molpeceres G."/>
            <person name="Ruiz-Duenas F.J."/>
            <person name="Serrano A."/>
            <person name="Henrissat B."/>
            <person name="Drula E."/>
            <person name="Hughes K.W."/>
            <person name="Mata J.L."/>
            <person name="Ishikawa N.K."/>
            <person name="Vargas-Isla R."/>
            <person name="Ushijima S."/>
            <person name="Smith C.A."/>
            <person name="Ahrendt S."/>
            <person name="Andreopoulos W."/>
            <person name="He G."/>
            <person name="Labutti K."/>
            <person name="Lipzen A."/>
            <person name="Ng V."/>
            <person name="Sandor L."/>
            <person name="Barry K."/>
            <person name="Martinez A.T."/>
            <person name="Xiao Y."/>
            <person name="Gibbons J.G."/>
            <person name="Terashima K."/>
            <person name="Hibbett D.S."/>
            <person name="Grigoriev I.V."/>
        </authorList>
    </citation>
    <scope>NUCLEOTIDE SEQUENCE</scope>
    <source>
        <strain evidence="13">Sp2 HRB7682 ss15</strain>
    </source>
</reference>
<comment type="subcellular location">
    <subcellularLocation>
        <location evidence="1">Nucleus</location>
        <location evidence="1">Nucleolus</location>
    </subcellularLocation>
</comment>
<dbReference type="InterPro" id="IPR007034">
    <property type="entry name" value="BMS1_TSR1_C"/>
</dbReference>
<dbReference type="SUPFAM" id="SSF52540">
    <property type="entry name" value="P-loop containing nucleoside triphosphate hydrolases"/>
    <property type="match status" value="1"/>
</dbReference>
<dbReference type="SMART" id="SM00785">
    <property type="entry name" value="AARP2CN"/>
    <property type="match status" value="1"/>
</dbReference>
<gene>
    <name evidence="13" type="ORF">C8J55DRAFT_591515</name>
</gene>
<evidence type="ECO:0000256" key="4">
    <source>
        <dbReference type="ARBA" id="ARBA00022741"/>
    </source>
</evidence>
<dbReference type="CDD" id="cd01882">
    <property type="entry name" value="BMS1"/>
    <property type="match status" value="1"/>
</dbReference>
<keyword evidence="8" id="KW-0539">Nucleus</keyword>
<dbReference type="Pfam" id="PF04950">
    <property type="entry name" value="RIBIOP_C"/>
    <property type="match status" value="1"/>
</dbReference>
<dbReference type="EMBL" id="JANVFS010000006">
    <property type="protein sequence ID" value="KAJ4491630.1"/>
    <property type="molecule type" value="Genomic_DNA"/>
</dbReference>
<feature type="region of interest" description="Disordered" evidence="11">
    <location>
        <begin position="405"/>
        <end position="623"/>
    </location>
</feature>
<dbReference type="InterPro" id="IPR030387">
    <property type="entry name" value="G_Bms1/Tsr1_dom"/>
</dbReference>
<feature type="compositionally biased region" description="Basic and acidic residues" evidence="11">
    <location>
        <begin position="445"/>
        <end position="455"/>
    </location>
</feature>
<feature type="compositionally biased region" description="Basic residues" evidence="11">
    <location>
        <begin position="1204"/>
        <end position="1214"/>
    </location>
</feature>
<dbReference type="PANTHER" id="PTHR12858:SF2">
    <property type="entry name" value="RIBOSOME BIOGENESIS PROTEIN BMS1 HOMOLOG"/>
    <property type="match status" value="1"/>
</dbReference>
<keyword evidence="6" id="KW-0067">ATP-binding</keyword>
<evidence type="ECO:0000256" key="11">
    <source>
        <dbReference type="SAM" id="MobiDB-lite"/>
    </source>
</evidence>
<dbReference type="GO" id="GO:0032040">
    <property type="term" value="C:small-subunit processome"/>
    <property type="evidence" value="ECO:0007669"/>
    <property type="project" value="UniProtKB-ARBA"/>
</dbReference>
<dbReference type="GO" id="GO:0005525">
    <property type="term" value="F:GTP binding"/>
    <property type="evidence" value="ECO:0007669"/>
    <property type="project" value="UniProtKB-KW"/>
</dbReference>
<feature type="compositionally biased region" description="Acidic residues" evidence="11">
    <location>
        <begin position="480"/>
        <end position="549"/>
    </location>
</feature>
<feature type="compositionally biased region" description="Acidic residues" evidence="11">
    <location>
        <begin position="686"/>
        <end position="704"/>
    </location>
</feature>
<proteinExistence type="inferred from homology"/>
<dbReference type="GO" id="GO:0000479">
    <property type="term" value="P:endonucleolytic cleavage of tricistronic rRNA transcript (SSU-rRNA, 5.8S rRNA, LSU-rRNA)"/>
    <property type="evidence" value="ECO:0007669"/>
    <property type="project" value="TreeGrafter"/>
</dbReference>
<dbReference type="InterPro" id="IPR039761">
    <property type="entry name" value="Bms1/Tsr1"/>
</dbReference>
<reference evidence="13" key="2">
    <citation type="journal article" date="2023" name="Proc. Natl. Acad. Sci. U.S.A.">
        <title>A global phylogenomic analysis of the shiitake genus Lentinula.</title>
        <authorList>
            <person name="Sierra-Patev S."/>
            <person name="Min B."/>
            <person name="Naranjo-Ortiz M."/>
            <person name="Looney B."/>
            <person name="Konkel Z."/>
            <person name="Slot J.C."/>
            <person name="Sakamoto Y."/>
            <person name="Steenwyk J.L."/>
            <person name="Rokas A."/>
            <person name="Carro J."/>
            <person name="Camarero S."/>
            <person name="Ferreira P."/>
            <person name="Molpeceres G."/>
            <person name="Ruiz-Duenas F.J."/>
            <person name="Serrano A."/>
            <person name="Henrissat B."/>
            <person name="Drula E."/>
            <person name="Hughes K.W."/>
            <person name="Mata J.L."/>
            <person name="Ishikawa N.K."/>
            <person name="Vargas-Isla R."/>
            <person name="Ushijima S."/>
            <person name="Smith C.A."/>
            <person name="Donoghue J."/>
            <person name="Ahrendt S."/>
            <person name="Andreopoulos W."/>
            <person name="He G."/>
            <person name="LaButti K."/>
            <person name="Lipzen A."/>
            <person name="Ng V."/>
            <person name="Riley R."/>
            <person name="Sandor L."/>
            <person name="Barry K."/>
            <person name="Martinez A.T."/>
            <person name="Xiao Y."/>
            <person name="Gibbons J.G."/>
            <person name="Terashima K."/>
            <person name="Grigoriev I.V."/>
            <person name="Hibbett D."/>
        </authorList>
    </citation>
    <scope>NUCLEOTIDE SEQUENCE</scope>
    <source>
        <strain evidence="13">Sp2 HRB7682 ss15</strain>
    </source>
</reference>
<dbReference type="InterPro" id="IPR012948">
    <property type="entry name" value="AARP2CN"/>
</dbReference>
<keyword evidence="4" id="KW-0547">Nucleotide-binding</keyword>
<sequence length="1268" mass="139791">MDDKPHKAHRPAQAGGKVDKKEKGKGKEKKHGFNEKAFAPTSGHNANRLGRRAAEKDQTRLHVPLVNRTPDDLPPPIIVAIVGPPGVGKSTLLGSLVRRYTKRSVTGGLKGPVTVVAGKKRRITFIECNNSLCSMIDVGKVADLVLLMIDGSFGFEMETFEFLTILQTHGFPKVIGILTHLDLIRSPSTLRLTKKSLKKRFWTEIHPGAKLFYLSGVLNGRYPDTEILNLSRFIGVMKFRPLVFRNTHPYIYVDRLQDLTPPELIRTSHSKCDRRISVYGYVRGTNWRGQGQKVHIPGVGDLLVESIEKMVDPVPIIEKGGDEEKRRRMSEKRKLVVHAPMSDLGGVSFDKDAVYVNVKGSFTRREGEEVEEGEGEKMVMDLQEAGMTLDDAVKQTKIRLFGSSEKPLAVGGNDDEPSSADEVEDDFASVDDEGESSGSEDELDTLNKLRSDPRNTGRSQPRRPARSLPRAESAGKGLDFEPDSGDSDEDEDEDAEEGFIVNDDDDNENYIEEEEEEEEDEDEDEGEGEGEGEDGEDLDMIDDDSDDDRDTVHPKTKHLDSQALSLRRPTRRDWTKDIYSTNLSPEEIVSQHSSSSSTSSSSSSSLTAHAEKSNVDVDMDNEDDGFFFKKPSNDTANTLLDSSTILSDLADKSKPEFSPTELNKWEDEDMLESIRRLFITAVTETTGEDGGGDGAEDDDDDESGGDFVDFEATGGDPSLTSASAPSTAKKIPDPPPISSSSRSALATKKALLKARFDEEYDDPSNSNPSSTFYDQKKAELTTQQSLNATAFASIQDPELRAQLEGYVPGTYVRVVLDGVPGEMVNFFDPEYPLILGGLGAGEGFFPISTTSSSQNAPTPSSDLTLLRLRLKRHRFHPRPLKSNDPLILSIGWRRFQTLPVYSLDDHSIRMRMIKYTPDHMHCFATFWGPGMVPGLGVCAFNSVSDGPTSAGGGGNGFRVSATGTLLSLSPDTSSPIVKKLKLTGTPYKVFKNTAFIKGMFGSALEVARFEGAGVRTVSGVRGVVKKAVAGGNMGGKGGDGAFRAAFEDKVLMSDIVFLRAWYTVQPRKFYAPVTSLLLPSPIISPTISQASSDESPLQTKSTWLGMRLTGTLRRTLNIPTPLQRNSTYTHKSIIEQERTQKKGKFAPLVVPKNLIRELPYKSKPKLIGKQSSQTYLQKRAVVLEPEEKRAVALLQQIRALRKDQVKRRREKKAGKKEEKEKREGGKEKAGEEKEKERKKSVMRSVGMKAKREAEAMGGGRQGKRRKVG</sequence>
<dbReference type="FunFam" id="3.40.50.300:FF:000105">
    <property type="entry name" value="BMS1 ribosome biogenesis factor"/>
    <property type="match status" value="1"/>
</dbReference>